<sequence>MTKFNDLFDYDAELGILKWKNRVFKETPGTTNLRGSAESKTRRWNSRYAGKPAGTKRDCRHTFYITIEINAKPYMAHRIIWEMHNGAIPQGFEVDHIDRDGTNNRLENLRIVDRSGNMKNKGRQVNASGVHGVYWNKSLNKYVAQCRSDGKKYVKYCTTLDEAKKAIQELHLKHKFHPNHGK</sequence>
<organism evidence="3">
    <name type="scientific">Salmonella enterica I</name>
    <dbReference type="NCBI Taxonomy" id="59201"/>
    <lineage>
        <taxon>Bacteria</taxon>
        <taxon>Pseudomonadati</taxon>
        <taxon>Pseudomonadota</taxon>
        <taxon>Gammaproteobacteria</taxon>
        <taxon>Enterobacterales</taxon>
        <taxon>Enterobacteriaceae</taxon>
        <taxon>Salmonella</taxon>
    </lineage>
</organism>
<evidence type="ECO:0000256" key="1">
    <source>
        <dbReference type="SAM" id="MobiDB-lite"/>
    </source>
</evidence>
<feature type="region of interest" description="Disordered" evidence="1">
    <location>
        <begin position="29"/>
        <end position="52"/>
    </location>
</feature>
<dbReference type="AlphaFoldDB" id="A0A5U3FWP8"/>
<comment type="caution">
    <text evidence="3">The sequence shown here is derived from an EMBL/GenBank/DDBJ whole genome shotgun (WGS) entry which is preliminary data.</text>
</comment>
<protein>
    <submittedName>
        <fullName evidence="3">HNH endonuclease</fullName>
    </submittedName>
</protein>
<keyword evidence="3" id="KW-0540">Nuclease</keyword>
<keyword evidence="3" id="KW-0255">Endonuclease</keyword>
<dbReference type="EMBL" id="AAGLQK010000008">
    <property type="protein sequence ID" value="EBP4057812.1"/>
    <property type="molecule type" value="Genomic_DNA"/>
</dbReference>
<dbReference type="InterPro" id="IPR003615">
    <property type="entry name" value="HNH_nuc"/>
</dbReference>
<evidence type="ECO:0000313" key="3">
    <source>
        <dbReference type="EMBL" id="EBP4057812.1"/>
    </source>
</evidence>
<dbReference type="InterPro" id="IPR044925">
    <property type="entry name" value="His-Me_finger_sf"/>
</dbReference>
<dbReference type="Pfam" id="PF13392">
    <property type="entry name" value="HNH_3"/>
    <property type="match status" value="1"/>
</dbReference>
<name>A0A5U3FWP8_SALET</name>
<dbReference type="Gene3D" id="3.90.75.20">
    <property type="match status" value="1"/>
</dbReference>
<gene>
    <name evidence="3" type="ORF">Z599_08645</name>
</gene>
<dbReference type="SUPFAM" id="SSF54060">
    <property type="entry name" value="His-Me finger endonucleases"/>
    <property type="match status" value="1"/>
</dbReference>
<evidence type="ECO:0000259" key="2">
    <source>
        <dbReference type="Pfam" id="PF13392"/>
    </source>
</evidence>
<dbReference type="GO" id="GO:0004519">
    <property type="term" value="F:endonuclease activity"/>
    <property type="evidence" value="ECO:0007669"/>
    <property type="project" value="UniProtKB-KW"/>
</dbReference>
<proteinExistence type="predicted"/>
<accession>A0A5U3FWP8</accession>
<feature type="domain" description="HNH nuclease" evidence="2">
    <location>
        <begin position="74"/>
        <end position="118"/>
    </location>
</feature>
<keyword evidence="3" id="KW-0378">Hydrolase</keyword>
<reference evidence="3" key="1">
    <citation type="submission" date="2018-07" db="EMBL/GenBank/DDBJ databases">
        <authorList>
            <consortium name="GenomeTrakr network: Whole genome sequencing for foodborne pathogen traceback"/>
        </authorList>
    </citation>
    <scope>NUCLEOTIDE SEQUENCE</scope>
    <source>
        <strain evidence="3">MDH-2013-00175</strain>
    </source>
</reference>